<evidence type="ECO:0000313" key="1">
    <source>
        <dbReference type="EMBL" id="ADO68535.1"/>
    </source>
</evidence>
<dbReference type="KEGG" id="sur:STAUR_0731"/>
<gene>
    <name evidence="1" type="ordered locus">STAUR_0731</name>
</gene>
<accession>E3FWM2</accession>
<protein>
    <recommendedName>
        <fullName evidence="3">SpoIIAA-like</fullName>
    </recommendedName>
</protein>
<dbReference type="InterPro" id="IPR021866">
    <property type="entry name" value="SpoIIAA-like"/>
</dbReference>
<dbReference type="Proteomes" id="UP000001351">
    <property type="component" value="Chromosome"/>
</dbReference>
<dbReference type="HOGENOM" id="CLU_154541_1_0_7"/>
<organism evidence="1 2">
    <name type="scientific">Stigmatella aurantiaca (strain DW4/3-1)</name>
    <dbReference type="NCBI Taxonomy" id="378806"/>
    <lineage>
        <taxon>Bacteria</taxon>
        <taxon>Pseudomonadati</taxon>
        <taxon>Myxococcota</taxon>
        <taxon>Myxococcia</taxon>
        <taxon>Myxococcales</taxon>
        <taxon>Cystobacterineae</taxon>
        <taxon>Archangiaceae</taxon>
        <taxon>Stigmatella</taxon>
    </lineage>
</organism>
<sequence>MRVTLHGQMGLKEVRETVAVAEEFKKGKGRIYLLVDASHGSGYSHEARRAIGEEPRLSPYTAIVLFGASTTMRAISALMIRALALLGRMPQGTMVFKDTEEEARAWVADMRERNAKES</sequence>
<keyword evidence="2" id="KW-1185">Reference proteome</keyword>
<dbReference type="EMBL" id="CP002271">
    <property type="protein sequence ID" value="ADO68535.1"/>
    <property type="molecule type" value="Genomic_DNA"/>
</dbReference>
<proteinExistence type="predicted"/>
<dbReference type="Pfam" id="PF11964">
    <property type="entry name" value="SpoIIAA-like"/>
    <property type="match status" value="1"/>
</dbReference>
<dbReference type="AlphaFoldDB" id="E3FWM2"/>
<evidence type="ECO:0000313" key="2">
    <source>
        <dbReference type="Proteomes" id="UP000001351"/>
    </source>
</evidence>
<evidence type="ECO:0008006" key="3">
    <source>
        <dbReference type="Google" id="ProtNLM"/>
    </source>
</evidence>
<name>E3FWM2_STIAD</name>
<reference evidence="1 2" key="1">
    <citation type="journal article" date="2011" name="Mol. Biol. Evol.">
        <title>Comparative genomic analysis of fruiting body formation in Myxococcales.</title>
        <authorList>
            <person name="Huntley S."/>
            <person name="Hamann N."/>
            <person name="Wegener-Feldbrugge S."/>
            <person name="Treuner-Lange A."/>
            <person name="Kube M."/>
            <person name="Reinhardt R."/>
            <person name="Klages S."/>
            <person name="Muller R."/>
            <person name="Ronning C.M."/>
            <person name="Nierman W.C."/>
            <person name="Sogaard-Andersen L."/>
        </authorList>
    </citation>
    <scope>NUCLEOTIDE SEQUENCE [LARGE SCALE GENOMIC DNA]</scope>
    <source>
        <strain evidence="1 2">DW4/3-1</strain>
    </source>
</reference>